<comment type="catalytic activity">
    <reaction evidence="1">
        <text>Hydrolysis of DNA containing ring-opened 7-methylguanine residues, releasing 2,6-diamino-4-hydroxy-5-(N-methyl)formamidopyrimidine.</text>
        <dbReference type="EC" id="3.2.2.23"/>
    </reaction>
</comment>
<dbReference type="InterPro" id="IPR012319">
    <property type="entry name" value="FPG_cat"/>
</dbReference>
<keyword evidence="11 24" id="KW-0378">Hydrolase</keyword>
<comment type="subunit">
    <text evidence="4">Monomer.</text>
</comment>
<dbReference type="Pfam" id="PF06831">
    <property type="entry name" value="H2TH"/>
    <property type="match status" value="1"/>
</dbReference>
<evidence type="ECO:0000256" key="2">
    <source>
        <dbReference type="ARBA" id="ARBA00001947"/>
    </source>
</evidence>
<dbReference type="InterPro" id="IPR010979">
    <property type="entry name" value="Ribosomal_uS13-like_H2TH"/>
</dbReference>
<evidence type="ECO:0000256" key="5">
    <source>
        <dbReference type="ARBA" id="ARBA00012024"/>
    </source>
</evidence>
<keyword evidence="8" id="KW-0479">Metal-binding</keyword>
<evidence type="ECO:0000256" key="16">
    <source>
        <dbReference type="ARBA" id="ARBA00023268"/>
    </source>
</evidence>
<evidence type="ECO:0000256" key="20">
    <source>
        <dbReference type="PROSITE-ProRule" id="PRU00391"/>
    </source>
</evidence>
<evidence type="ECO:0000256" key="14">
    <source>
        <dbReference type="ARBA" id="ARBA00023204"/>
    </source>
</evidence>
<dbReference type="GO" id="GO:0008534">
    <property type="term" value="F:oxidized purine nucleobase lesion DNA N-glycosylase activity"/>
    <property type="evidence" value="ECO:0007669"/>
    <property type="project" value="UniProtKB-EC"/>
</dbReference>
<feature type="domain" description="FPG-type" evidence="22">
    <location>
        <begin position="321"/>
        <end position="360"/>
    </location>
</feature>
<keyword evidence="12" id="KW-0862">Zinc</keyword>
<evidence type="ECO:0000259" key="22">
    <source>
        <dbReference type="PROSITE" id="PS51066"/>
    </source>
</evidence>
<evidence type="ECO:0000256" key="7">
    <source>
        <dbReference type="ARBA" id="ARBA00016240"/>
    </source>
</evidence>
<keyword evidence="25" id="KW-1185">Reference proteome</keyword>
<evidence type="ECO:0000256" key="15">
    <source>
        <dbReference type="ARBA" id="ARBA00023239"/>
    </source>
</evidence>
<protein>
    <recommendedName>
        <fullName evidence="7">Formamidopyrimidine-DNA glycosylase</fullName>
        <ecNumber evidence="5">3.2.2.23</ecNumber>
        <ecNumber evidence="6">4.2.99.18</ecNumber>
    </recommendedName>
    <alternativeName>
        <fullName evidence="18">DNA-(apurinic or apyrimidinic site) lyase MutM</fullName>
    </alternativeName>
</protein>
<evidence type="ECO:0000256" key="11">
    <source>
        <dbReference type="ARBA" id="ARBA00022801"/>
    </source>
</evidence>
<dbReference type="PANTHER" id="PTHR22993:SF9">
    <property type="entry name" value="FORMAMIDOPYRIMIDINE-DNA GLYCOSYLASE"/>
    <property type="match status" value="1"/>
</dbReference>
<dbReference type="Pfam" id="PF01149">
    <property type="entry name" value="Fapy_DNA_glyco"/>
    <property type="match status" value="1"/>
</dbReference>
<evidence type="ECO:0000313" key="25">
    <source>
        <dbReference type="Proteomes" id="UP001589865"/>
    </source>
</evidence>
<dbReference type="Proteomes" id="UP001589865">
    <property type="component" value="Unassembled WGS sequence"/>
</dbReference>
<keyword evidence="14" id="KW-0234">DNA repair</keyword>
<evidence type="ECO:0000256" key="10">
    <source>
        <dbReference type="ARBA" id="ARBA00022771"/>
    </source>
</evidence>
<evidence type="ECO:0000256" key="8">
    <source>
        <dbReference type="ARBA" id="ARBA00022723"/>
    </source>
</evidence>
<dbReference type="InterPro" id="IPR000214">
    <property type="entry name" value="Znf_DNA_glyclase/AP_lyase"/>
</dbReference>
<keyword evidence="15 24" id="KW-0456">Lyase</keyword>
<accession>A0ABV6JMM7</accession>
<dbReference type="SMART" id="SM01232">
    <property type="entry name" value="H2TH"/>
    <property type="match status" value="1"/>
</dbReference>
<name>A0ABV6JMM7_9PROT</name>
<evidence type="ECO:0000313" key="24">
    <source>
        <dbReference type="EMBL" id="MFC0406977.1"/>
    </source>
</evidence>
<evidence type="ECO:0000256" key="18">
    <source>
        <dbReference type="ARBA" id="ARBA00030638"/>
    </source>
</evidence>
<keyword evidence="13" id="KW-0238">DNA-binding</keyword>
<dbReference type="SUPFAM" id="SSF57716">
    <property type="entry name" value="Glucocorticoid receptor-like (DNA-binding domain)"/>
    <property type="match status" value="1"/>
</dbReference>
<comment type="cofactor">
    <cofactor evidence="2">
        <name>Zn(2+)</name>
        <dbReference type="ChEBI" id="CHEBI:29105"/>
    </cofactor>
</comment>
<evidence type="ECO:0000256" key="21">
    <source>
        <dbReference type="SAM" id="MobiDB-lite"/>
    </source>
</evidence>
<dbReference type="InterPro" id="IPR020629">
    <property type="entry name" value="FPG_Glyclase"/>
</dbReference>
<evidence type="ECO:0000256" key="3">
    <source>
        <dbReference type="ARBA" id="ARBA00009409"/>
    </source>
</evidence>
<sequence>MRGLSAVLTGQVIARAETRRAGLRWPFPDNLAERLQGNRVEGFRRRGKYMLMRLSSGQSMLIHLGMSGRMVARMAEAAPGEALVLDATEGVLAGGGVGAAGDAPAGHGANGQAVPQAGGGGDSEDSTGMAEAGGLARGGAGGLPADPAGDAAAGGSLGPQGRASDARGSTGEKHEHLILETGDGWRVGFCDPRRFGVVDLVPTEAEDRHRLLAGMGPEPLEDDFTPAVLSAALRGRNTPIKAALLDQKVVAGLGNIYVAEALFRAGISPERLAATVVGARAKRLVPAIKAVLLDSIEAGGSSLRDYVRADGEVGFFQDRFGVYDREGVACPACPGPPKCSGVARIVQAGRSTFFCPRTQR</sequence>
<keyword evidence="17 24" id="KW-0326">Glycosidase</keyword>
<dbReference type="Gene3D" id="1.10.8.50">
    <property type="match status" value="1"/>
</dbReference>
<dbReference type="InterPro" id="IPR035937">
    <property type="entry name" value="FPG_N"/>
</dbReference>
<reference evidence="24 25" key="1">
    <citation type="submission" date="2024-09" db="EMBL/GenBank/DDBJ databases">
        <authorList>
            <person name="Sun Q."/>
            <person name="Mori K."/>
        </authorList>
    </citation>
    <scope>NUCLEOTIDE SEQUENCE [LARGE SCALE GENOMIC DNA]</scope>
    <source>
        <strain evidence="24 25">TBRC 5777</strain>
    </source>
</reference>
<keyword evidence="10 20" id="KW-0863">Zinc-finger</keyword>
<feature type="region of interest" description="Disordered" evidence="21">
    <location>
        <begin position="103"/>
        <end position="173"/>
    </location>
</feature>
<dbReference type="EC" id="3.2.2.23" evidence="5"/>
<dbReference type="Gene3D" id="3.20.190.10">
    <property type="entry name" value="MutM-like, N-terminal"/>
    <property type="match status" value="1"/>
</dbReference>
<dbReference type="SMART" id="SM00898">
    <property type="entry name" value="Fapy_DNA_glyco"/>
    <property type="match status" value="1"/>
</dbReference>
<keyword evidence="9" id="KW-0227">DNA damage</keyword>
<comment type="catalytic activity">
    <reaction evidence="19">
        <text>2'-deoxyribonucleotide-(2'-deoxyribose 5'-phosphate)-2'-deoxyribonucleotide-DNA = a 3'-end 2'-deoxyribonucleotide-(2,3-dehydro-2,3-deoxyribose 5'-phosphate)-DNA + a 5'-end 5'-phospho-2'-deoxyribonucleoside-DNA + H(+)</text>
        <dbReference type="Rhea" id="RHEA:66592"/>
        <dbReference type="Rhea" id="RHEA-COMP:13180"/>
        <dbReference type="Rhea" id="RHEA-COMP:16897"/>
        <dbReference type="Rhea" id="RHEA-COMP:17067"/>
        <dbReference type="ChEBI" id="CHEBI:15378"/>
        <dbReference type="ChEBI" id="CHEBI:136412"/>
        <dbReference type="ChEBI" id="CHEBI:157695"/>
        <dbReference type="ChEBI" id="CHEBI:167181"/>
        <dbReference type="EC" id="4.2.99.18"/>
    </reaction>
</comment>
<comment type="caution">
    <text evidence="24">The sequence shown here is derived from an EMBL/GenBank/DDBJ whole genome shotgun (WGS) entry which is preliminary data.</text>
</comment>
<keyword evidence="16" id="KW-0511">Multifunctional enzyme</keyword>
<evidence type="ECO:0000259" key="23">
    <source>
        <dbReference type="PROSITE" id="PS51068"/>
    </source>
</evidence>
<proteinExistence type="inferred from homology"/>
<evidence type="ECO:0000256" key="1">
    <source>
        <dbReference type="ARBA" id="ARBA00001668"/>
    </source>
</evidence>
<evidence type="ECO:0000256" key="9">
    <source>
        <dbReference type="ARBA" id="ARBA00022763"/>
    </source>
</evidence>
<dbReference type="PROSITE" id="PS51068">
    <property type="entry name" value="FPG_CAT"/>
    <property type="match status" value="1"/>
</dbReference>
<evidence type="ECO:0000256" key="19">
    <source>
        <dbReference type="ARBA" id="ARBA00044632"/>
    </source>
</evidence>
<evidence type="ECO:0000256" key="4">
    <source>
        <dbReference type="ARBA" id="ARBA00011245"/>
    </source>
</evidence>
<dbReference type="GO" id="GO:0140078">
    <property type="term" value="F:class I DNA-(apurinic or apyrimidinic site) endonuclease activity"/>
    <property type="evidence" value="ECO:0007669"/>
    <property type="project" value="UniProtKB-EC"/>
</dbReference>
<dbReference type="InterPro" id="IPR015886">
    <property type="entry name" value="H2TH_FPG"/>
</dbReference>
<dbReference type="SUPFAM" id="SSF46946">
    <property type="entry name" value="S13-like H2TH domain"/>
    <property type="match status" value="1"/>
</dbReference>
<organism evidence="24 25">
    <name type="scientific">Roseomonas elaeocarpi</name>
    <dbReference type="NCBI Taxonomy" id="907779"/>
    <lineage>
        <taxon>Bacteria</taxon>
        <taxon>Pseudomonadati</taxon>
        <taxon>Pseudomonadota</taxon>
        <taxon>Alphaproteobacteria</taxon>
        <taxon>Acetobacterales</taxon>
        <taxon>Roseomonadaceae</taxon>
        <taxon>Roseomonas</taxon>
    </lineage>
</organism>
<dbReference type="PANTHER" id="PTHR22993">
    <property type="entry name" value="FORMAMIDOPYRIMIDINE-DNA GLYCOSYLASE"/>
    <property type="match status" value="1"/>
</dbReference>
<dbReference type="NCBIfam" id="NF002211">
    <property type="entry name" value="PRK01103.1"/>
    <property type="match status" value="1"/>
</dbReference>
<dbReference type="PROSITE" id="PS51066">
    <property type="entry name" value="ZF_FPG_2"/>
    <property type="match status" value="1"/>
</dbReference>
<gene>
    <name evidence="24" type="primary">mutM</name>
    <name evidence="24" type="ORF">ACFFGY_01870</name>
</gene>
<evidence type="ECO:0000256" key="13">
    <source>
        <dbReference type="ARBA" id="ARBA00023125"/>
    </source>
</evidence>
<comment type="similarity">
    <text evidence="3">Belongs to the FPG family.</text>
</comment>
<dbReference type="CDD" id="cd08966">
    <property type="entry name" value="EcFpg-like_N"/>
    <property type="match status" value="1"/>
</dbReference>
<dbReference type="SUPFAM" id="SSF81624">
    <property type="entry name" value="N-terminal domain of MutM-like DNA repair proteins"/>
    <property type="match status" value="2"/>
</dbReference>
<evidence type="ECO:0000256" key="6">
    <source>
        <dbReference type="ARBA" id="ARBA00012720"/>
    </source>
</evidence>
<evidence type="ECO:0000256" key="12">
    <source>
        <dbReference type="ARBA" id="ARBA00022833"/>
    </source>
</evidence>
<feature type="domain" description="Formamidopyrimidine-DNA glycosylase catalytic" evidence="23">
    <location>
        <begin position="1"/>
        <end position="196"/>
    </location>
</feature>
<dbReference type="EC" id="4.2.99.18" evidence="6"/>
<feature type="compositionally biased region" description="Low complexity" evidence="21">
    <location>
        <begin position="143"/>
        <end position="154"/>
    </location>
</feature>
<dbReference type="RefSeq" id="WP_377043189.1">
    <property type="nucleotide sequence ID" value="NZ_JBHLUN010000002.1"/>
</dbReference>
<evidence type="ECO:0000256" key="17">
    <source>
        <dbReference type="ARBA" id="ARBA00023295"/>
    </source>
</evidence>
<dbReference type="EMBL" id="JBHLUN010000002">
    <property type="protein sequence ID" value="MFC0406977.1"/>
    <property type="molecule type" value="Genomic_DNA"/>
</dbReference>